<reference evidence="1 2" key="1">
    <citation type="journal article" date="2022" name="Genome Biol. Evol.">
        <title>The Spruce Budworm Genome: Reconstructing the Evolutionary History of Antifreeze Proteins.</title>
        <authorList>
            <person name="Beliveau C."/>
            <person name="Gagne P."/>
            <person name="Picq S."/>
            <person name="Vernygora O."/>
            <person name="Keeling C.I."/>
            <person name="Pinkney K."/>
            <person name="Doucet D."/>
            <person name="Wen F."/>
            <person name="Johnston J.S."/>
            <person name="Maaroufi H."/>
            <person name="Boyle B."/>
            <person name="Laroche J."/>
            <person name="Dewar K."/>
            <person name="Juretic N."/>
            <person name="Blackburn G."/>
            <person name="Nisole A."/>
            <person name="Brunet B."/>
            <person name="Brandao M."/>
            <person name="Lumley L."/>
            <person name="Duan J."/>
            <person name="Quan G."/>
            <person name="Lucarotti C.J."/>
            <person name="Roe A.D."/>
            <person name="Sperling F.A.H."/>
            <person name="Levesque R.C."/>
            <person name="Cusson M."/>
        </authorList>
    </citation>
    <scope>NUCLEOTIDE SEQUENCE [LARGE SCALE GENOMIC DNA]</scope>
    <source>
        <strain evidence="1">Glfc:IPQL:Cfum</strain>
    </source>
</reference>
<evidence type="ECO:0000313" key="2">
    <source>
        <dbReference type="Proteomes" id="UP001064048"/>
    </source>
</evidence>
<protein>
    <submittedName>
        <fullName evidence="1">Uncharacterized protein</fullName>
    </submittedName>
</protein>
<name>A0ACC0KMP5_CHOFU</name>
<sequence>MAQLALLLLLALSQACAYHILVVFPVPGKSHNILGQGYVKNLLEAGHEVTYVTPFPTHKTTAKYHEVDISKSVEKFDPVFDCPLIWSSSLEPHWLILRLIHESSNPAFNPDALSTATPPFSFVERLKSLFSQVFIKAAKIFYLDAKEKELYEEIFGPAVAKRGRVLPPYGEAIFNGSFMLTNSHSSLSQPISVPPNSKEIGGYHIDPNVKPLPADLQKLMDEAKHGVIYFSMGSNAKSKDFPDSLKQDFLKVLGGVKQTVIWKFEEDLPNRPKNVHIVQWAPQPSILAHPNCRLFITHGGLLSTTEAIYFGVPTIVMPYGADQHLNAIRAVQKGYARKVQLSYEMAGEMKLAIDEIIGNPKYMDRVKELSKIYHDRLVPPGKELVHWVEHVVRTGGAPHLRSPALMLPWYQKMYLDLFVVVSFLLTNSYPAVSQPISMPPNTKEIGGYHIDPNPKPLPADLQKLMDEAEHGVIYFSMGSNAKSKDFPDVLKQNFLRVLGDVKQTVIWKFEEDLPNRPKNVHIVQWAPQTSILERVKALSKLYHDRLVPPGKELVHWVEHVVRTGGAPHLRSPALMLPWYQKMYLDLAAVTYVTPYPTNKTTAKYHEIDLSINVAKFDGNLSFLDTHYNFSVINKKLAAVYNCPFIWSSSIEPHWLVLRLIHESSDPAFNPDIFTTTSPPFSFVDRAGSLFRQIAMKAVKYFYLDGFEQKIYKDYFGPAVAKRGRVLPNYYETVFNASFMLANSHPALSQPISMPPNVKEIGGYHINPEVKPLPADLQKLMDEAQHGVIYFSMGSNVKSKDFPESLKQDLFRVLGEFKQTVIWKFEEDLPNKPKNIHVVQWAPQQSILAHRNCRLFITHGGLLSTTETIFFGVPTIVIPYGADQHLNALRAVKKGYALMVELSYEIPREIKVAVDEMMNNPKYTERVKELSKLYHDRLVPPGKELVHWVEHVVRTGGALHLRSPALMLPWYQKMYLDLTAVIVLILYVLKKLFNKGKSLIYTRTQSNKVKTN</sequence>
<comment type="caution">
    <text evidence="1">The sequence shown here is derived from an EMBL/GenBank/DDBJ whole genome shotgun (WGS) entry which is preliminary data.</text>
</comment>
<gene>
    <name evidence="1" type="ORF">MSG28_011745</name>
</gene>
<keyword evidence="2" id="KW-1185">Reference proteome</keyword>
<organism evidence="1 2">
    <name type="scientific">Choristoneura fumiferana</name>
    <name type="common">Spruce budworm moth</name>
    <name type="synonym">Archips fumiferana</name>
    <dbReference type="NCBI Taxonomy" id="7141"/>
    <lineage>
        <taxon>Eukaryota</taxon>
        <taxon>Metazoa</taxon>
        <taxon>Ecdysozoa</taxon>
        <taxon>Arthropoda</taxon>
        <taxon>Hexapoda</taxon>
        <taxon>Insecta</taxon>
        <taxon>Pterygota</taxon>
        <taxon>Neoptera</taxon>
        <taxon>Endopterygota</taxon>
        <taxon>Lepidoptera</taxon>
        <taxon>Glossata</taxon>
        <taxon>Ditrysia</taxon>
        <taxon>Tortricoidea</taxon>
        <taxon>Tortricidae</taxon>
        <taxon>Tortricinae</taxon>
        <taxon>Choristoneura</taxon>
    </lineage>
</organism>
<proteinExistence type="predicted"/>
<evidence type="ECO:0000313" key="1">
    <source>
        <dbReference type="EMBL" id="KAI8437417.1"/>
    </source>
</evidence>
<dbReference type="Proteomes" id="UP001064048">
    <property type="component" value="Chromosome 20"/>
</dbReference>
<accession>A0ACC0KMP5</accession>
<dbReference type="EMBL" id="CM046120">
    <property type="protein sequence ID" value="KAI8437417.1"/>
    <property type="molecule type" value="Genomic_DNA"/>
</dbReference>